<proteinExistence type="predicted"/>
<protein>
    <submittedName>
        <fullName evidence="1">Uncharacterized protein</fullName>
    </submittedName>
</protein>
<keyword evidence="2" id="KW-1185">Reference proteome</keyword>
<dbReference type="InParanoid" id="A0A0V0R837"/>
<reference evidence="1 2" key="1">
    <citation type="journal article" date="2015" name="Sci. Rep.">
        <title>Genome of the facultative scuticociliatosis pathogen Pseudocohnilembus persalinus provides insight into its virulence through horizontal gene transfer.</title>
        <authorList>
            <person name="Xiong J."/>
            <person name="Wang G."/>
            <person name="Cheng J."/>
            <person name="Tian M."/>
            <person name="Pan X."/>
            <person name="Warren A."/>
            <person name="Jiang C."/>
            <person name="Yuan D."/>
            <person name="Miao W."/>
        </authorList>
    </citation>
    <scope>NUCLEOTIDE SEQUENCE [LARGE SCALE GENOMIC DNA]</scope>
    <source>
        <strain evidence="1">36N120E</strain>
    </source>
</reference>
<dbReference type="EMBL" id="LDAU01000026">
    <property type="protein sequence ID" value="KRX10528.1"/>
    <property type="molecule type" value="Genomic_DNA"/>
</dbReference>
<evidence type="ECO:0000313" key="1">
    <source>
        <dbReference type="EMBL" id="KRX10528.1"/>
    </source>
</evidence>
<name>A0A0V0R837_PSEPJ</name>
<sequence length="207" mass="24654">MNPIQKAWLRILSPVQYVVNEKMAKRSGLLGKMGRFFMIGPREYGVHPINRMFIFLNRRYMFASAFLLHRYSFFKTLSHNGYHMMRIFKHISWWGPATVFIGLYRFVYFTPENRGYTADRLPYLQRRIGNQIGLPLNSLNQKTSAHYIEINHIYGAEMVKRYHKVHQKIIAERNKASEQERKTKYAHPSYKYQPMKPTYVTDSPIPL</sequence>
<accession>A0A0V0R837</accession>
<evidence type="ECO:0000313" key="2">
    <source>
        <dbReference type="Proteomes" id="UP000054937"/>
    </source>
</evidence>
<organism evidence="1 2">
    <name type="scientific">Pseudocohnilembus persalinus</name>
    <name type="common">Ciliate</name>
    <dbReference type="NCBI Taxonomy" id="266149"/>
    <lineage>
        <taxon>Eukaryota</taxon>
        <taxon>Sar</taxon>
        <taxon>Alveolata</taxon>
        <taxon>Ciliophora</taxon>
        <taxon>Intramacronucleata</taxon>
        <taxon>Oligohymenophorea</taxon>
        <taxon>Scuticociliatia</taxon>
        <taxon>Philasterida</taxon>
        <taxon>Pseudocohnilembidae</taxon>
        <taxon>Pseudocohnilembus</taxon>
    </lineage>
</organism>
<dbReference type="AlphaFoldDB" id="A0A0V0R837"/>
<dbReference type="OrthoDB" id="304155at2759"/>
<dbReference type="Proteomes" id="UP000054937">
    <property type="component" value="Unassembled WGS sequence"/>
</dbReference>
<comment type="caution">
    <text evidence="1">The sequence shown here is derived from an EMBL/GenBank/DDBJ whole genome shotgun (WGS) entry which is preliminary data.</text>
</comment>
<gene>
    <name evidence="1" type="ORF">PPERSA_01540</name>
</gene>
<dbReference type="OMA" id="HYIEINH"/>